<evidence type="ECO:0000313" key="3">
    <source>
        <dbReference type="Proteomes" id="UP000193978"/>
    </source>
</evidence>
<evidence type="ECO:0000313" key="2">
    <source>
        <dbReference type="EMBL" id="ARN80006.1"/>
    </source>
</evidence>
<keyword evidence="3" id="KW-1185">Reference proteome</keyword>
<sequence>MATENRITPDAGEISDARRRFVTRNLLAIGVIAAGSLTSKSASAMTFGQAFGCNCFLRGTKIRTLEGERNVEDIAAGDMLPTHFGGARAVQWVGHYRYRKSDATKPWQEDVRPVRVARSAIAPNVPSRDLYLTQEHCLYVDGVLIGAGSLVNGTTIVVDAAEQWDELEYFHIKLECHDVVYAEDLACESLLNVGEKAANFADYYRKYGEPKADGVLCAPVFQHYRRRDKVSSRLRSAASPWVDRRSTFDVVRDRLEERALTLA</sequence>
<dbReference type="STRING" id="655015.B1812_01720"/>
<feature type="domain" description="Hedgehog/Intein (Hint)" evidence="1">
    <location>
        <begin position="55"/>
        <end position="192"/>
    </location>
</feature>
<organism evidence="2 3">
    <name type="scientific">Methylocystis bryophila</name>
    <dbReference type="NCBI Taxonomy" id="655015"/>
    <lineage>
        <taxon>Bacteria</taxon>
        <taxon>Pseudomonadati</taxon>
        <taxon>Pseudomonadota</taxon>
        <taxon>Alphaproteobacteria</taxon>
        <taxon>Hyphomicrobiales</taxon>
        <taxon>Methylocystaceae</taxon>
        <taxon>Methylocystis</taxon>
    </lineage>
</organism>
<dbReference type="InterPro" id="IPR028992">
    <property type="entry name" value="Hedgehog/Intein_dom"/>
</dbReference>
<dbReference type="Proteomes" id="UP000193978">
    <property type="component" value="Chromosome"/>
</dbReference>
<name>A0A1W6MR36_9HYPH</name>
<protein>
    <recommendedName>
        <fullName evidence="1">Hedgehog/Intein (Hint) domain-containing protein</fullName>
    </recommendedName>
</protein>
<reference evidence="2 3" key="1">
    <citation type="submission" date="2017-02" db="EMBL/GenBank/DDBJ databases">
        <authorList>
            <person name="Peterson S.W."/>
        </authorList>
    </citation>
    <scope>NUCLEOTIDE SEQUENCE [LARGE SCALE GENOMIC DNA]</scope>
    <source>
        <strain evidence="2 3">S285</strain>
    </source>
</reference>
<gene>
    <name evidence="2" type="ORF">B1812_01720</name>
</gene>
<accession>A0A1W6MR36</accession>
<dbReference type="Pfam" id="PF13403">
    <property type="entry name" value="Hint_2"/>
    <property type="match status" value="1"/>
</dbReference>
<dbReference type="SUPFAM" id="SSF51294">
    <property type="entry name" value="Hedgehog/intein (Hint) domain"/>
    <property type="match status" value="1"/>
</dbReference>
<dbReference type="AlphaFoldDB" id="A0A1W6MR36"/>
<proteinExistence type="predicted"/>
<evidence type="ECO:0000259" key="1">
    <source>
        <dbReference type="Pfam" id="PF13403"/>
    </source>
</evidence>
<dbReference type="Gene3D" id="2.170.16.10">
    <property type="entry name" value="Hedgehog/Intein (Hint) domain"/>
    <property type="match status" value="1"/>
</dbReference>
<dbReference type="KEGG" id="mbry:B1812_01720"/>
<dbReference type="InterPro" id="IPR036844">
    <property type="entry name" value="Hint_dom_sf"/>
</dbReference>
<dbReference type="EMBL" id="CP019948">
    <property type="protein sequence ID" value="ARN80006.1"/>
    <property type="molecule type" value="Genomic_DNA"/>
</dbReference>